<evidence type="ECO:0000256" key="7">
    <source>
        <dbReference type="ARBA" id="ARBA00019357"/>
    </source>
</evidence>
<evidence type="ECO:0000256" key="10">
    <source>
        <dbReference type="ARBA" id="ARBA00022741"/>
    </source>
</evidence>
<accession>A0ABV8MKD6</accession>
<comment type="function">
    <text evidence="1">Functions in two distinct reactions of the de novo folate biosynthetic pathway. Catalyzes the addition of a glutamate residue to dihydropteroate (7,8-dihydropteroate or H2Pte) to form dihydrofolate (7,8-dihydrofolate monoglutamate or H2Pte-Glu). Also catalyzes successive additions of L-glutamate to tetrahydrofolate or 10-formyltetrahydrofolate or 5,10-methylenetetrahydrofolate, leading to folylpolyglutamate derivatives.</text>
</comment>
<proteinExistence type="inferred from homology"/>
<dbReference type="Pfam" id="PF08245">
    <property type="entry name" value="Mur_ligase_M"/>
    <property type="match status" value="1"/>
</dbReference>
<dbReference type="NCBIfam" id="NF008101">
    <property type="entry name" value="PRK10846.1"/>
    <property type="match status" value="1"/>
</dbReference>
<dbReference type="SUPFAM" id="SSF53623">
    <property type="entry name" value="MurD-like peptide ligases, catalytic domain"/>
    <property type="match status" value="1"/>
</dbReference>
<keyword evidence="8 21" id="KW-0436">Ligase</keyword>
<dbReference type="Gene3D" id="3.40.1190.10">
    <property type="entry name" value="Mur-like, catalytic domain"/>
    <property type="match status" value="1"/>
</dbReference>
<evidence type="ECO:0000256" key="20">
    <source>
        <dbReference type="ARBA" id="ARBA00049161"/>
    </source>
</evidence>
<dbReference type="InterPro" id="IPR036615">
    <property type="entry name" value="Mur_ligase_C_dom_sf"/>
</dbReference>
<evidence type="ECO:0000256" key="18">
    <source>
        <dbReference type="ARBA" id="ARBA00047808"/>
    </source>
</evidence>
<dbReference type="Gene3D" id="3.90.190.20">
    <property type="entry name" value="Mur ligase, C-terminal domain"/>
    <property type="match status" value="1"/>
</dbReference>
<evidence type="ECO:0000256" key="14">
    <source>
        <dbReference type="ARBA" id="ARBA00030048"/>
    </source>
</evidence>
<comment type="catalytic activity">
    <reaction evidence="20">
        <text>7,8-dihydropteroate + L-glutamate + ATP = 7,8-dihydrofolate + ADP + phosphate + H(+)</text>
        <dbReference type="Rhea" id="RHEA:23584"/>
        <dbReference type="ChEBI" id="CHEBI:15378"/>
        <dbReference type="ChEBI" id="CHEBI:17839"/>
        <dbReference type="ChEBI" id="CHEBI:29985"/>
        <dbReference type="ChEBI" id="CHEBI:30616"/>
        <dbReference type="ChEBI" id="CHEBI:43474"/>
        <dbReference type="ChEBI" id="CHEBI:57451"/>
        <dbReference type="ChEBI" id="CHEBI:456216"/>
        <dbReference type="EC" id="6.3.2.12"/>
    </reaction>
</comment>
<keyword evidence="12" id="KW-0460">Magnesium</keyword>
<comment type="catalytic activity">
    <reaction evidence="19">
        <text>(6R)-5,10-methylenetetrahydrofolyl-(gamma-L-Glu)(n) + L-glutamate + ATP = (6R)-5,10-methylenetetrahydrofolyl-(gamma-L-Glu)(n+1) + ADP + phosphate + H(+)</text>
        <dbReference type="Rhea" id="RHEA:51912"/>
        <dbReference type="Rhea" id="RHEA-COMP:13257"/>
        <dbReference type="Rhea" id="RHEA-COMP:13258"/>
        <dbReference type="ChEBI" id="CHEBI:15378"/>
        <dbReference type="ChEBI" id="CHEBI:29985"/>
        <dbReference type="ChEBI" id="CHEBI:30616"/>
        <dbReference type="ChEBI" id="CHEBI:43474"/>
        <dbReference type="ChEBI" id="CHEBI:136572"/>
        <dbReference type="ChEBI" id="CHEBI:456216"/>
        <dbReference type="EC" id="6.3.2.17"/>
    </reaction>
</comment>
<evidence type="ECO:0000256" key="2">
    <source>
        <dbReference type="ARBA" id="ARBA00004799"/>
    </source>
</evidence>
<evidence type="ECO:0000256" key="8">
    <source>
        <dbReference type="ARBA" id="ARBA00022598"/>
    </source>
</evidence>
<organism evidence="24 25">
    <name type="scientific">Chitinimonas lacunae</name>
    <dbReference type="NCBI Taxonomy" id="1963018"/>
    <lineage>
        <taxon>Bacteria</taxon>
        <taxon>Pseudomonadati</taxon>
        <taxon>Pseudomonadota</taxon>
        <taxon>Betaproteobacteria</taxon>
        <taxon>Neisseriales</taxon>
        <taxon>Chitinibacteraceae</taxon>
        <taxon>Chitinimonas</taxon>
    </lineage>
</organism>
<dbReference type="InterPro" id="IPR001645">
    <property type="entry name" value="Folylpolyglutamate_synth"/>
</dbReference>
<dbReference type="PANTHER" id="PTHR11136">
    <property type="entry name" value="FOLYLPOLYGLUTAMATE SYNTHASE-RELATED"/>
    <property type="match status" value="1"/>
</dbReference>
<evidence type="ECO:0000313" key="25">
    <source>
        <dbReference type="Proteomes" id="UP001595791"/>
    </source>
</evidence>
<evidence type="ECO:0000256" key="6">
    <source>
        <dbReference type="ARBA" id="ARBA00013025"/>
    </source>
</evidence>
<dbReference type="InterPro" id="IPR013221">
    <property type="entry name" value="Mur_ligase_cen"/>
</dbReference>
<evidence type="ECO:0000256" key="5">
    <source>
        <dbReference type="ARBA" id="ARBA00013023"/>
    </source>
</evidence>
<feature type="domain" description="Mur ligase C-terminal" evidence="22">
    <location>
        <begin position="288"/>
        <end position="409"/>
    </location>
</feature>
<evidence type="ECO:0000256" key="11">
    <source>
        <dbReference type="ARBA" id="ARBA00022840"/>
    </source>
</evidence>
<evidence type="ECO:0000256" key="12">
    <source>
        <dbReference type="ARBA" id="ARBA00022842"/>
    </source>
</evidence>
<feature type="domain" description="Mur ligase central" evidence="23">
    <location>
        <begin position="48"/>
        <end position="188"/>
    </location>
</feature>
<keyword evidence="10 21" id="KW-0547">Nucleotide-binding</keyword>
<dbReference type="EMBL" id="JBHSBU010000001">
    <property type="protein sequence ID" value="MFC4158604.1"/>
    <property type="molecule type" value="Genomic_DNA"/>
</dbReference>
<evidence type="ECO:0000256" key="17">
    <source>
        <dbReference type="ARBA" id="ARBA00047493"/>
    </source>
</evidence>
<evidence type="ECO:0000313" key="24">
    <source>
        <dbReference type="EMBL" id="MFC4158604.1"/>
    </source>
</evidence>
<keyword evidence="11 21" id="KW-0067">ATP-binding</keyword>
<evidence type="ECO:0000256" key="1">
    <source>
        <dbReference type="ARBA" id="ARBA00002714"/>
    </source>
</evidence>
<dbReference type="GO" id="GO:0008841">
    <property type="term" value="F:dihydrofolate synthase activity"/>
    <property type="evidence" value="ECO:0007669"/>
    <property type="project" value="UniProtKB-EC"/>
</dbReference>
<dbReference type="RefSeq" id="WP_378161460.1">
    <property type="nucleotide sequence ID" value="NZ_JBHSBU010000001.1"/>
</dbReference>
<comment type="caution">
    <text evidence="24">The sequence shown here is derived from an EMBL/GenBank/DDBJ whole genome shotgun (WGS) entry which is preliminary data.</text>
</comment>
<evidence type="ECO:0000256" key="3">
    <source>
        <dbReference type="ARBA" id="ARBA00005150"/>
    </source>
</evidence>
<evidence type="ECO:0000259" key="23">
    <source>
        <dbReference type="Pfam" id="PF08245"/>
    </source>
</evidence>
<sequence>MSFDAPTLDAWLAHLEQLHPNAIDMGLERVARVRDAMGLRPDFPLIVVGGTNGKGSTCTMLSAIYRAAGFKVGTYTSPHMLRYNERVAIDLVPAADEQIVAALRAVEAARADVSLTYFEFGTLAAMRQFIDAGVEVAILEVGLGGRLDAVNVFDADVSAVVTVDLDHQSYLGDTRELIGLEKAGIFRAGRPAFCADAEPPASLLAHARQIGADLQCIGTDFGFRNETTQWRWWGRDGQKPGLPFPALRGTYQLANASVAIAMVQALHERLPVGIGAIKRGLLEAELAGRYQVLPGRPSVVLDVAHNPHAARGFAANLLNQGYFETTHAVFAMMADKDIAGVVELVKDRIDHWHLAPLDMARAASPEALAELIVAAQARGRIHFHPDIASAYGAALRACGENDRIAAFGSTYTVAAVLAARAR</sequence>
<comment type="pathway">
    <text evidence="3">Cofactor biosynthesis; tetrahydrofolylpolyglutamate biosynthesis.</text>
</comment>
<comment type="catalytic activity">
    <reaction evidence="18">
        <text>10-formyltetrahydrofolyl-(gamma-L-Glu)(n) + L-glutamate + ATP = 10-formyltetrahydrofolyl-(gamma-L-Glu)(n+1) + ADP + phosphate + H(+)</text>
        <dbReference type="Rhea" id="RHEA:51904"/>
        <dbReference type="Rhea" id="RHEA-COMP:13088"/>
        <dbReference type="Rhea" id="RHEA-COMP:14300"/>
        <dbReference type="ChEBI" id="CHEBI:15378"/>
        <dbReference type="ChEBI" id="CHEBI:29985"/>
        <dbReference type="ChEBI" id="CHEBI:30616"/>
        <dbReference type="ChEBI" id="CHEBI:43474"/>
        <dbReference type="ChEBI" id="CHEBI:134413"/>
        <dbReference type="ChEBI" id="CHEBI:456216"/>
        <dbReference type="EC" id="6.3.2.17"/>
    </reaction>
</comment>
<evidence type="ECO:0000256" key="21">
    <source>
        <dbReference type="PIRNR" id="PIRNR001563"/>
    </source>
</evidence>
<evidence type="ECO:0000259" key="22">
    <source>
        <dbReference type="Pfam" id="PF02875"/>
    </source>
</evidence>
<dbReference type="InterPro" id="IPR036565">
    <property type="entry name" value="Mur-like_cat_sf"/>
</dbReference>
<dbReference type="Proteomes" id="UP001595791">
    <property type="component" value="Unassembled WGS sequence"/>
</dbReference>
<evidence type="ECO:0000256" key="16">
    <source>
        <dbReference type="ARBA" id="ARBA00032510"/>
    </source>
</evidence>
<keyword evidence="9" id="KW-0479">Metal-binding</keyword>
<dbReference type="SUPFAM" id="SSF53244">
    <property type="entry name" value="MurD-like peptide ligases, peptide-binding domain"/>
    <property type="match status" value="1"/>
</dbReference>
<comment type="catalytic activity">
    <reaction evidence="17">
        <text>(6S)-5,6,7,8-tetrahydrofolyl-(gamma-L-Glu)(n) + L-glutamate + ATP = (6S)-5,6,7,8-tetrahydrofolyl-(gamma-L-Glu)(n+1) + ADP + phosphate + H(+)</text>
        <dbReference type="Rhea" id="RHEA:10580"/>
        <dbReference type="Rhea" id="RHEA-COMP:14738"/>
        <dbReference type="Rhea" id="RHEA-COMP:14740"/>
        <dbReference type="ChEBI" id="CHEBI:15378"/>
        <dbReference type="ChEBI" id="CHEBI:29985"/>
        <dbReference type="ChEBI" id="CHEBI:30616"/>
        <dbReference type="ChEBI" id="CHEBI:43474"/>
        <dbReference type="ChEBI" id="CHEBI:141005"/>
        <dbReference type="ChEBI" id="CHEBI:456216"/>
        <dbReference type="EC" id="6.3.2.17"/>
    </reaction>
</comment>
<reference evidence="25" key="1">
    <citation type="journal article" date="2019" name="Int. J. Syst. Evol. Microbiol.">
        <title>The Global Catalogue of Microorganisms (GCM) 10K type strain sequencing project: providing services to taxonomists for standard genome sequencing and annotation.</title>
        <authorList>
            <consortium name="The Broad Institute Genomics Platform"/>
            <consortium name="The Broad Institute Genome Sequencing Center for Infectious Disease"/>
            <person name="Wu L."/>
            <person name="Ma J."/>
        </authorList>
    </citation>
    <scope>NUCLEOTIDE SEQUENCE [LARGE SCALE GENOMIC DNA]</scope>
    <source>
        <strain evidence="25">LMG 29894</strain>
    </source>
</reference>
<dbReference type="PANTHER" id="PTHR11136:SF0">
    <property type="entry name" value="DIHYDROFOLATE SYNTHETASE-RELATED"/>
    <property type="match status" value="1"/>
</dbReference>
<dbReference type="InterPro" id="IPR004101">
    <property type="entry name" value="Mur_ligase_C"/>
</dbReference>
<dbReference type="EC" id="6.3.2.12" evidence="5"/>
<keyword evidence="25" id="KW-1185">Reference proteome</keyword>
<dbReference type="GO" id="GO:0004326">
    <property type="term" value="F:tetrahydrofolylpolyglutamate synthase activity"/>
    <property type="evidence" value="ECO:0007669"/>
    <property type="project" value="UniProtKB-EC"/>
</dbReference>
<gene>
    <name evidence="24" type="primary">folC</name>
    <name evidence="24" type="ORF">ACFOW7_04425</name>
</gene>
<evidence type="ECO:0000256" key="19">
    <source>
        <dbReference type="ARBA" id="ARBA00049035"/>
    </source>
</evidence>
<name>A0ABV8MKD6_9NEIS</name>
<comment type="similarity">
    <text evidence="4 21">Belongs to the folylpolyglutamate synthase family.</text>
</comment>
<evidence type="ECO:0000256" key="9">
    <source>
        <dbReference type="ARBA" id="ARBA00022723"/>
    </source>
</evidence>
<evidence type="ECO:0000256" key="4">
    <source>
        <dbReference type="ARBA" id="ARBA00008276"/>
    </source>
</evidence>
<dbReference type="PIRSF" id="PIRSF001563">
    <property type="entry name" value="Folylpolyglu_synth"/>
    <property type="match status" value="1"/>
</dbReference>
<dbReference type="NCBIfam" id="TIGR01499">
    <property type="entry name" value="folC"/>
    <property type="match status" value="1"/>
</dbReference>
<comment type="pathway">
    <text evidence="2">Cofactor biosynthesis; tetrahydrofolate biosynthesis; 7,8-dihydrofolate from 2-amino-4-hydroxy-6-hydroxymethyl-7,8-dihydropteridine diphosphate and 4-aminobenzoate: step 2/2.</text>
</comment>
<dbReference type="Pfam" id="PF02875">
    <property type="entry name" value="Mur_ligase_C"/>
    <property type="match status" value="1"/>
</dbReference>
<keyword evidence="13" id="KW-0289">Folate biosynthesis</keyword>
<evidence type="ECO:0000256" key="13">
    <source>
        <dbReference type="ARBA" id="ARBA00022909"/>
    </source>
</evidence>
<protein>
    <recommendedName>
        <fullName evidence="7">Dihydrofolate synthase/folylpolyglutamate synthase</fullName>
        <ecNumber evidence="5">6.3.2.12</ecNumber>
        <ecNumber evidence="6">6.3.2.17</ecNumber>
    </recommendedName>
    <alternativeName>
        <fullName evidence="16">Folylpoly-gamma-glutamate synthetase-dihydrofolate synthetase</fullName>
    </alternativeName>
    <alternativeName>
        <fullName evidence="14">Folylpolyglutamate synthetase</fullName>
    </alternativeName>
    <alternativeName>
        <fullName evidence="15">Tetrahydrofolylpolyglutamate synthase</fullName>
    </alternativeName>
</protein>
<evidence type="ECO:0000256" key="15">
    <source>
        <dbReference type="ARBA" id="ARBA00030592"/>
    </source>
</evidence>
<dbReference type="EC" id="6.3.2.17" evidence="6"/>